<dbReference type="Proteomes" id="UP000423525">
    <property type="component" value="Chromosome"/>
</dbReference>
<dbReference type="SUPFAM" id="SSF51735">
    <property type="entry name" value="NAD(P)-binding Rossmann-fold domains"/>
    <property type="match status" value="1"/>
</dbReference>
<organism evidence="3 4">
    <name type="scientific">Corynebacterium rouxii</name>
    <dbReference type="NCBI Taxonomy" id="2719119"/>
    <lineage>
        <taxon>Bacteria</taxon>
        <taxon>Bacillati</taxon>
        <taxon>Actinomycetota</taxon>
        <taxon>Actinomycetes</taxon>
        <taxon>Mycobacteriales</taxon>
        <taxon>Corynebacteriaceae</taxon>
        <taxon>Corynebacterium</taxon>
    </lineage>
</organism>
<dbReference type="InterPro" id="IPR036291">
    <property type="entry name" value="NAD(P)-bd_dom_sf"/>
</dbReference>
<dbReference type="KEGG" id="crf:FRC0190_02113"/>
<dbReference type="GO" id="GO:0016491">
    <property type="term" value="F:oxidoreductase activity"/>
    <property type="evidence" value="ECO:0007669"/>
    <property type="project" value="UniProtKB-KW"/>
</dbReference>
<dbReference type="EMBL" id="LR738855">
    <property type="protein sequence ID" value="VZH86184.1"/>
    <property type="molecule type" value="Genomic_DNA"/>
</dbReference>
<dbReference type="Pfam" id="PF00106">
    <property type="entry name" value="adh_short"/>
    <property type="match status" value="1"/>
</dbReference>
<evidence type="ECO:0000256" key="1">
    <source>
        <dbReference type="ARBA" id="ARBA00006484"/>
    </source>
</evidence>
<proteinExistence type="inferred from homology"/>
<dbReference type="PANTHER" id="PTHR43180:SF66">
    <property type="entry name" value="SHORT-CHAIN DEHYDROGENASE_REDUCTASE FAMILY PROTEIN"/>
    <property type="match status" value="1"/>
</dbReference>
<accession>A0A6I8MGL9</accession>
<reference evidence="3 4" key="1">
    <citation type="submission" date="2019-11" db="EMBL/GenBank/DDBJ databases">
        <authorList>
            <person name="Brisse S."/>
        </authorList>
    </citation>
    <scope>NUCLEOTIDE SEQUENCE [LARGE SCALE GENOMIC DNA]</scope>
    <source>
        <strain evidence="3">FRC0190</strain>
    </source>
</reference>
<dbReference type="RefSeq" id="WP_155874203.1">
    <property type="nucleotide sequence ID" value="NZ_LR738855.1"/>
</dbReference>
<keyword evidence="2" id="KW-0560">Oxidoreductase</keyword>
<gene>
    <name evidence="3" type="ORF">FRC0190_02113</name>
</gene>
<sequence>MVSGSTVLITGGGSGLGAALARRFSEEGANVAVLDVDLDRSRAVAESLDPERVLSVAADVRSPEQLHKAVRHTIATFGQINTVIPNAGIWDYNRSITRLSGDQIGDMFDEVMSINAKGALLTAEATWKELIKTKGSMIFTLSNAAFYTAGGGPSYTASKFACRGIMLELAYELAPKVRVNGVAVGGMRTNLSGPQSAGLDNRKFSDVMDNRPEGGNPYIPLHHISTDPYNFTGPYIMLASDRDAGAITGTIIHADGGISARGFARISGGDDL</sequence>
<evidence type="ECO:0000313" key="4">
    <source>
        <dbReference type="Proteomes" id="UP000423525"/>
    </source>
</evidence>
<protein>
    <submittedName>
        <fullName evidence="3">3-(Cis-5,6-dihydroxycyclohexa-1, 3-dien-1-yl)propanoate dehydrogenase</fullName>
    </submittedName>
</protein>
<evidence type="ECO:0000256" key="2">
    <source>
        <dbReference type="ARBA" id="ARBA00023002"/>
    </source>
</evidence>
<dbReference type="AlphaFoldDB" id="A0A6I8MGL9"/>
<comment type="similarity">
    <text evidence="1">Belongs to the short-chain dehydrogenases/reductases (SDR) family.</text>
</comment>
<dbReference type="InterPro" id="IPR002347">
    <property type="entry name" value="SDR_fam"/>
</dbReference>
<evidence type="ECO:0000313" key="3">
    <source>
        <dbReference type="EMBL" id="VZH86184.1"/>
    </source>
</evidence>
<name>A0A6I8MGL9_9CORY</name>
<dbReference type="PRINTS" id="PR00081">
    <property type="entry name" value="GDHRDH"/>
</dbReference>
<dbReference type="PANTHER" id="PTHR43180">
    <property type="entry name" value="3-OXOACYL-(ACYL-CARRIER-PROTEIN) REDUCTASE (AFU_ORTHOLOGUE AFUA_6G11210)"/>
    <property type="match status" value="1"/>
</dbReference>
<dbReference type="Gene3D" id="3.40.50.720">
    <property type="entry name" value="NAD(P)-binding Rossmann-like Domain"/>
    <property type="match status" value="1"/>
</dbReference>